<reference evidence="1 2" key="1">
    <citation type="submission" date="2013-06" db="EMBL/GenBank/DDBJ databases">
        <authorList>
            <person name="Weinstock G."/>
            <person name="Sodergren E."/>
            <person name="Lobos E.A."/>
            <person name="Fulton L."/>
            <person name="Fulton R."/>
            <person name="Courtney L."/>
            <person name="Fronick C."/>
            <person name="O'Laughlin M."/>
            <person name="Godfrey J."/>
            <person name="Wilson R.M."/>
            <person name="Miner T."/>
            <person name="Farmer C."/>
            <person name="Delehaunty K."/>
            <person name="Cordes M."/>
            <person name="Minx P."/>
            <person name="Tomlinson C."/>
            <person name="Chen J."/>
            <person name="Wollam A."/>
            <person name="Pepin K.H."/>
            <person name="Bhonagiri V."/>
            <person name="Zhang X."/>
            <person name="Warren W."/>
            <person name="Mitreva M."/>
            <person name="Mardis E.R."/>
            <person name="Wilson R.K."/>
        </authorList>
    </citation>
    <scope>NUCLEOTIDE SEQUENCE [LARGE SCALE GENOMIC DNA]</scope>
    <source>
        <strain evidence="1 2">F0510</strain>
    </source>
</reference>
<evidence type="ECO:0000313" key="1">
    <source>
        <dbReference type="EMBL" id="ERH21146.1"/>
    </source>
</evidence>
<protein>
    <submittedName>
        <fullName evidence="1">Uncharacterized protein</fullName>
    </submittedName>
</protein>
<comment type="caution">
    <text evidence="1">The sequence shown here is derived from an EMBL/GenBank/DDBJ whole genome shotgun (WGS) entry which is preliminary data.</text>
</comment>
<sequence>MRVSGFASLPSSYSMTGSWTAQASRAVLVACGSAVLDRP</sequence>
<proteinExistence type="predicted"/>
<organism evidence="1 2">
    <name type="scientific">Actinomyces johnsonii F0510</name>
    <dbReference type="NCBI Taxonomy" id="1227262"/>
    <lineage>
        <taxon>Bacteria</taxon>
        <taxon>Bacillati</taxon>
        <taxon>Actinomycetota</taxon>
        <taxon>Actinomycetes</taxon>
        <taxon>Actinomycetales</taxon>
        <taxon>Actinomycetaceae</taxon>
        <taxon>Actinomyces</taxon>
    </lineage>
</organism>
<dbReference type="AlphaFoldDB" id="U1QFU7"/>
<dbReference type="Proteomes" id="UP000016498">
    <property type="component" value="Unassembled WGS sequence"/>
</dbReference>
<name>U1QFU7_9ACTO</name>
<dbReference type="EMBL" id="AWSD01000076">
    <property type="protein sequence ID" value="ERH21146.1"/>
    <property type="molecule type" value="Genomic_DNA"/>
</dbReference>
<accession>U1QFU7</accession>
<gene>
    <name evidence="1" type="ORF">HMPREF1549_00806</name>
</gene>
<evidence type="ECO:0000313" key="2">
    <source>
        <dbReference type="Proteomes" id="UP000016498"/>
    </source>
</evidence>
<dbReference type="HOGENOM" id="CLU_3303421_0_0_11"/>
<dbReference type="PATRIC" id="fig|1227262.3.peg.647"/>